<dbReference type="SMART" id="SM00355">
    <property type="entry name" value="ZnF_C2H2"/>
    <property type="match status" value="4"/>
</dbReference>
<dbReference type="InterPro" id="IPR013087">
    <property type="entry name" value="Znf_C2H2_type"/>
</dbReference>
<evidence type="ECO:0000313" key="3">
    <source>
        <dbReference type="EMBL" id="KAK8036068.1"/>
    </source>
</evidence>
<dbReference type="InterPro" id="IPR039970">
    <property type="entry name" value="TF_Grauzone"/>
</dbReference>
<dbReference type="EMBL" id="JAQQWI010000005">
    <property type="protein sequence ID" value="KAK8036068.1"/>
    <property type="molecule type" value="Genomic_DNA"/>
</dbReference>
<feature type="compositionally biased region" description="Basic residues" evidence="1">
    <location>
        <begin position="257"/>
        <end position="269"/>
    </location>
</feature>
<protein>
    <recommendedName>
        <fullName evidence="2">C2H2-type domain-containing protein</fullName>
    </recommendedName>
</protein>
<feature type="region of interest" description="Disordered" evidence="1">
    <location>
        <begin position="526"/>
        <end position="558"/>
    </location>
</feature>
<accession>A0ABR1SP24</accession>
<feature type="domain" description="C2H2-type" evidence="2">
    <location>
        <begin position="368"/>
        <end position="414"/>
    </location>
</feature>
<dbReference type="PANTHER" id="PTHR23225:SF2">
    <property type="entry name" value="AT09679P-RELATED"/>
    <property type="match status" value="1"/>
</dbReference>
<feature type="region of interest" description="Disordered" evidence="1">
    <location>
        <begin position="61"/>
        <end position="121"/>
    </location>
</feature>
<comment type="caution">
    <text evidence="3">The sequence shown here is derived from an EMBL/GenBank/DDBJ whole genome shotgun (WGS) entry which is preliminary data.</text>
</comment>
<feature type="domain" description="C2H2-type" evidence="2">
    <location>
        <begin position="454"/>
        <end position="481"/>
    </location>
</feature>
<feature type="domain" description="C2H2-type" evidence="2">
    <location>
        <begin position="307"/>
        <end position="331"/>
    </location>
</feature>
<proteinExistence type="predicted"/>
<dbReference type="Proteomes" id="UP001396898">
    <property type="component" value="Unassembled WGS sequence"/>
</dbReference>
<name>A0ABR1SP24_9PEZI</name>
<evidence type="ECO:0000259" key="2">
    <source>
        <dbReference type="SMART" id="SM00355"/>
    </source>
</evidence>
<feature type="compositionally biased region" description="Acidic residues" evidence="1">
    <location>
        <begin position="545"/>
        <end position="558"/>
    </location>
</feature>
<feature type="compositionally biased region" description="Acidic residues" evidence="1">
    <location>
        <begin position="219"/>
        <end position="232"/>
    </location>
</feature>
<reference evidence="3 4" key="1">
    <citation type="submission" date="2023-01" db="EMBL/GenBank/DDBJ databases">
        <title>Analysis of 21 Apiospora genomes using comparative genomics revels a genus with tremendous synthesis potential of carbohydrate active enzymes and secondary metabolites.</title>
        <authorList>
            <person name="Sorensen T."/>
        </authorList>
    </citation>
    <scope>NUCLEOTIDE SEQUENCE [LARGE SCALE GENOMIC DNA]</scope>
    <source>
        <strain evidence="3 4">CBS 20057</strain>
    </source>
</reference>
<evidence type="ECO:0000313" key="4">
    <source>
        <dbReference type="Proteomes" id="UP001396898"/>
    </source>
</evidence>
<gene>
    <name evidence="3" type="ORF">PG991_002141</name>
</gene>
<dbReference type="Gene3D" id="3.30.160.60">
    <property type="entry name" value="Classic Zinc Finger"/>
    <property type="match status" value="1"/>
</dbReference>
<evidence type="ECO:0000256" key="1">
    <source>
        <dbReference type="SAM" id="MobiDB-lite"/>
    </source>
</evidence>
<dbReference type="PANTHER" id="PTHR23225">
    <property type="entry name" value="ZINC FINGER PROTEIN"/>
    <property type="match status" value="1"/>
</dbReference>
<feature type="region of interest" description="Disordered" evidence="1">
    <location>
        <begin position="211"/>
        <end position="290"/>
    </location>
</feature>
<feature type="compositionally biased region" description="Low complexity" evidence="1">
    <location>
        <begin position="90"/>
        <end position="105"/>
    </location>
</feature>
<sequence length="558" mass="61845">MAYEPLPLTSMTPAYHSTDHVGEMIDPNLKLSTFAGFESTSWYSQSFSRVPMPPNDTYYVTGPAWGGRQSDGAGTPVHSQPRPIPARQVTPSGHSSSASGSEHTPSTPPDETTYTFPNHYDPYASQTASQMVQMTGMSDGVKLGDVNSLDDEVFQGFPEEKLTELPLRGFTMSSMGSHFEMDHMGPTEPIHFMRQTSPTDITPRIKEEICISSNYPSPDPEDDGNTSMEETETPPQPIQDDEDDEDYEPKGCQRRGSGAKRSPRGRKRSSACQANHQPKKIKTEPRALGNKNLMADKSAISGSLSSHPCPDCPDVSFKDENGLQNHIKKQHTRPFVCVFAFAGCSSTFAAKNEWKRHVASQHLLLFYWLCSQGTCTKVSNSSSSSNRSPQAPSLPNGAIFNRKDLYTQHVRRMHVPLNIKKQLKQKNTVPEWEDCVQGYQKEAHKPRCSLPEHMTCPAPGCSHVFKGAGAWDEHMEHLAKHLEKAATGIEQRVVFDGENHPTLVAWASRPDVAIIVPSGNGGWVLNNPLKPEKNAKAPRVRHYEDEDEDAEGEVVDDY</sequence>
<feature type="domain" description="C2H2-type" evidence="2">
    <location>
        <begin position="335"/>
        <end position="362"/>
    </location>
</feature>
<organism evidence="3 4">
    <name type="scientific">Apiospora marii</name>
    <dbReference type="NCBI Taxonomy" id="335849"/>
    <lineage>
        <taxon>Eukaryota</taxon>
        <taxon>Fungi</taxon>
        <taxon>Dikarya</taxon>
        <taxon>Ascomycota</taxon>
        <taxon>Pezizomycotina</taxon>
        <taxon>Sordariomycetes</taxon>
        <taxon>Xylariomycetidae</taxon>
        <taxon>Amphisphaeriales</taxon>
        <taxon>Apiosporaceae</taxon>
        <taxon>Apiospora</taxon>
    </lineage>
</organism>
<keyword evidence="4" id="KW-1185">Reference proteome</keyword>